<accession>A0A840DQT3</accession>
<evidence type="ECO:0000313" key="1">
    <source>
        <dbReference type="EMBL" id="MBB4073882.1"/>
    </source>
</evidence>
<protein>
    <submittedName>
        <fullName evidence="1">Anti-sigma regulatory factor (Ser/Thr protein kinase)</fullName>
    </submittedName>
</protein>
<dbReference type="EMBL" id="JACIDE010000009">
    <property type="protein sequence ID" value="MBB4073882.1"/>
    <property type="molecule type" value="Genomic_DNA"/>
</dbReference>
<gene>
    <name evidence="1" type="ORF">GGR02_001645</name>
</gene>
<reference evidence="1 2" key="1">
    <citation type="submission" date="2020-08" db="EMBL/GenBank/DDBJ databases">
        <title>Genomic Encyclopedia of Type Strains, Phase IV (KMG-IV): sequencing the most valuable type-strain genomes for metagenomic binning, comparative biology and taxonomic classification.</title>
        <authorList>
            <person name="Goeker M."/>
        </authorList>
    </citation>
    <scope>NUCLEOTIDE SEQUENCE [LARGE SCALE GENOMIC DNA]</scope>
    <source>
        <strain evidence="1 2">DSM 17075</strain>
    </source>
</reference>
<proteinExistence type="predicted"/>
<dbReference type="Proteomes" id="UP000559598">
    <property type="component" value="Unassembled WGS sequence"/>
</dbReference>
<comment type="caution">
    <text evidence="1">The sequence shown here is derived from an EMBL/GenBank/DDBJ whole genome shotgun (WGS) entry which is preliminary data.</text>
</comment>
<evidence type="ECO:0000313" key="2">
    <source>
        <dbReference type="Proteomes" id="UP000559598"/>
    </source>
</evidence>
<organism evidence="1 2">
    <name type="scientific">Anoxybacteroides voinovskiense</name>
    <dbReference type="NCBI Taxonomy" id="230470"/>
    <lineage>
        <taxon>Bacteria</taxon>
        <taxon>Bacillati</taxon>
        <taxon>Bacillota</taxon>
        <taxon>Bacilli</taxon>
        <taxon>Bacillales</taxon>
        <taxon>Anoxybacillaceae</taxon>
        <taxon>Anoxybacteroides</taxon>
    </lineage>
</organism>
<keyword evidence="2" id="KW-1185">Reference proteome</keyword>
<sequence length="72" mass="8082">MRITKDDVTVFVSDAANGLSKQLIESRQTKRLEDVLLEESGRGLLLMRELMDALWVEPLANGTYALGMKMGR</sequence>
<name>A0A840DQT3_9BACL</name>
<dbReference type="AlphaFoldDB" id="A0A840DQT3"/>
<dbReference type="Gene3D" id="3.30.565.10">
    <property type="entry name" value="Histidine kinase-like ATPase, C-terminal domain"/>
    <property type="match status" value="1"/>
</dbReference>
<dbReference type="InterPro" id="IPR036890">
    <property type="entry name" value="HATPase_C_sf"/>
</dbReference>